<proteinExistence type="predicted"/>
<gene>
    <name evidence="2" type="ORF">SBA5_100095</name>
</gene>
<protein>
    <recommendedName>
        <fullName evidence="4">Lipoprotein</fullName>
    </recommendedName>
</protein>
<evidence type="ECO:0000313" key="3">
    <source>
        <dbReference type="Proteomes" id="UP000239735"/>
    </source>
</evidence>
<name>A0A2N9L2E2_9BACT</name>
<dbReference type="EMBL" id="OKRB01000002">
    <property type="protein sequence ID" value="SPE17497.1"/>
    <property type="molecule type" value="Genomic_DNA"/>
</dbReference>
<organism evidence="2 3">
    <name type="scientific">Candidatus Sulfuritelmatomonas gaucii</name>
    <dbReference type="NCBI Taxonomy" id="2043161"/>
    <lineage>
        <taxon>Bacteria</taxon>
        <taxon>Pseudomonadati</taxon>
        <taxon>Acidobacteriota</taxon>
        <taxon>Terriglobia</taxon>
        <taxon>Terriglobales</taxon>
        <taxon>Acidobacteriaceae</taxon>
        <taxon>Candidatus Sulfuritelmatomonas</taxon>
    </lineage>
</organism>
<evidence type="ECO:0000313" key="2">
    <source>
        <dbReference type="EMBL" id="SPE17497.1"/>
    </source>
</evidence>
<reference evidence="3" key="1">
    <citation type="submission" date="2018-02" db="EMBL/GenBank/DDBJ databases">
        <authorList>
            <person name="Hausmann B."/>
        </authorList>
    </citation>
    <scope>NUCLEOTIDE SEQUENCE [LARGE SCALE GENOMIC DNA]</scope>
    <source>
        <strain evidence="3">Peat soil MAG SbA5</strain>
    </source>
</reference>
<evidence type="ECO:0008006" key="4">
    <source>
        <dbReference type="Google" id="ProtNLM"/>
    </source>
</evidence>
<dbReference type="OrthoDB" id="116080at2"/>
<dbReference type="PROSITE" id="PS51257">
    <property type="entry name" value="PROKAR_LIPOPROTEIN"/>
    <property type="match status" value="1"/>
</dbReference>
<accession>A0A2N9L2E2</accession>
<sequence length="208" mass="22569">MCRSTIMQTTIGATAAVCALAFSLLICGCQTKYERQAAITAALNNYYSVRQDCLFPNSIKFPIAGTTLNGDQKKELDALVNVGLLQRAAAHKTKNQASPGEYELSNIGRLDWTADQARMGYGNFCFGHPQVNAIQNSTEIAGATPTRYRVSYRDRVILPAWAEEPQVEKAFPKVVQESTGETSTATMIQSSSGWKVQSVSPPAPNPMG</sequence>
<dbReference type="AlphaFoldDB" id="A0A2N9L2E2"/>
<evidence type="ECO:0000256" key="1">
    <source>
        <dbReference type="SAM" id="MobiDB-lite"/>
    </source>
</evidence>
<feature type="compositionally biased region" description="Polar residues" evidence="1">
    <location>
        <begin position="181"/>
        <end position="200"/>
    </location>
</feature>
<feature type="region of interest" description="Disordered" evidence="1">
    <location>
        <begin position="181"/>
        <end position="208"/>
    </location>
</feature>
<dbReference type="Proteomes" id="UP000239735">
    <property type="component" value="Unassembled WGS sequence"/>
</dbReference>